<evidence type="ECO:0000259" key="2">
    <source>
        <dbReference type="Pfam" id="PF13472"/>
    </source>
</evidence>
<dbReference type="Proteomes" id="UP000291338">
    <property type="component" value="Unassembled WGS sequence"/>
</dbReference>
<name>A0A4Q7ILI1_9GAMM</name>
<accession>A0A4Q7ILI1</accession>
<dbReference type="Pfam" id="PF13472">
    <property type="entry name" value="Lipase_GDSL_2"/>
    <property type="match status" value="1"/>
</dbReference>
<comment type="caution">
    <text evidence="3">The sequence shown here is derived from an EMBL/GenBank/DDBJ whole genome shotgun (WGS) entry which is preliminary data.</text>
</comment>
<dbReference type="Gene3D" id="3.40.50.1110">
    <property type="entry name" value="SGNH hydrolase"/>
    <property type="match status" value="1"/>
</dbReference>
<dbReference type="InterPro" id="IPR036514">
    <property type="entry name" value="SGNH_hydro_sf"/>
</dbReference>
<dbReference type="InterPro" id="IPR051532">
    <property type="entry name" value="Ester_Hydrolysis_Enzymes"/>
</dbReference>
<dbReference type="RefSeq" id="WP_130256050.1">
    <property type="nucleotide sequence ID" value="NZ_PPSX01000048.1"/>
</dbReference>
<protein>
    <submittedName>
        <fullName evidence="3">Arylesterase</fullName>
    </submittedName>
</protein>
<feature type="chain" id="PRO_5020341117" evidence="1">
    <location>
        <begin position="22"/>
        <end position="201"/>
    </location>
</feature>
<evidence type="ECO:0000256" key="1">
    <source>
        <dbReference type="SAM" id="SignalP"/>
    </source>
</evidence>
<dbReference type="AlphaFoldDB" id="A0A4Q7ILI1"/>
<evidence type="ECO:0000313" key="4">
    <source>
        <dbReference type="Proteomes" id="UP000291338"/>
    </source>
</evidence>
<dbReference type="PANTHER" id="PTHR30383">
    <property type="entry name" value="THIOESTERASE 1/PROTEASE 1/LYSOPHOSPHOLIPASE L1"/>
    <property type="match status" value="1"/>
</dbReference>
<organism evidence="3 4">
    <name type="scientific">Pseudoalteromonas phenolica</name>
    <dbReference type="NCBI Taxonomy" id="161398"/>
    <lineage>
        <taxon>Bacteria</taxon>
        <taxon>Pseudomonadati</taxon>
        <taxon>Pseudomonadota</taxon>
        <taxon>Gammaproteobacteria</taxon>
        <taxon>Alteromonadales</taxon>
        <taxon>Pseudoalteromonadaceae</taxon>
        <taxon>Pseudoalteromonas</taxon>
    </lineage>
</organism>
<feature type="signal peptide" evidence="1">
    <location>
        <begin position="1"/>
        <end position="21"/>
    </location>
</feature>
<dbReference type="InterPro" id="IPR013830">
    <property type="entry name" value="SGNH_hydro"/>
</dbReference>
<keyword evidence="1" id="KW-0732">Signal</keyword>
<dbReference type="GO" id="GO:0004622">
    <property type="term" value="F:phosphatidylcholine lysophospholipase activity"/>
    <property type="evidence" value="ECO:0007669"/>
    <property type="project" value="TreeGrafter"/>
</dbReference>
<gene>
    <name evidence="3" type="ORF">C1E23_13345</name>
</gene>
<dbReference type="PANTHER" id="PTHR30383:SF5">
    <property type="entry name" value="SGNH HYDROLASE-TYPE ESTERASE DOMAIN-CONTAINING PROTEIN"/>
    <property type="match status" value="1"/>
</dbReference>
<dbReference type="EMBL" id="PPSX01000048">
    <property type="protein sequence ID" value="RZQ52581.1"/>
    <property type="molecule type" value="Genomic_DNA"/>
</dbReference>
<dbReference type="SUPFAM" id="SSF52266">
    <property type="entry name" value="SGNH hydrolase"/>
    <property type="match status" value="1"/>
</dbReference>
<sequence length="201" mass="21982">MKYSNLLIYLFIFLLSACSDAPKLSALQQHDVILAFGDSLTQGVGASKEHSYPSVLSSISGIEVINAGISGETTQEGLQRLSKVIEQHNPTIMILLEGGNDILQNKNPKDIQFNLDEIITIAKSYGVEVVLIGVPEKNLFSTSAPFYKELADKHQLVFAPSIVSKLMKTPEMKSDYVHFNQAGYTAMAVSIHQLLKDNGAL</sequence>
<evidence type="ECO:0000313" key="3">
    <source>
        <dbReference type="EMBL" id="RZQ52581.1"/>
    </source>
</evidence>
<reference evidence="3 4" key="1">
    <citation type="submission" date="2018-01" db="EMBL/GenBank/DDBJ databases">
        <title>Co-occurrence of chitin degradation, pigmentation and bioactivity in marine Pseudoalteromonas.</title>
        <authorList>
            <person name="Paulsen S."/>
            <person name="Gram L."/>
            <person name="Machado H."/>
        </authorList>
    </citation>
    <scope>NUCLEOTIDE SEQUENCE [LARGE SCALE GENOMIC DNA]</scope>
    <source>
        <strain evidence="3 4">S3898</strain>
    </source>
</reference>
<proteinExistence type="predicted"/>
<dbReference type="PROSITE" id="PS51257">
    <property type="entry name" value="PROKAR_LIPOPROTEIN"/>
    <property type="match status" value="1"/>
</dbReference>
<feature type="domain" description="SGNH hydrolase-type esterase" evidence="2">
    <location>
        <begin position="35"/>
        <end position="185"/>
    </location>
</feature>